<organism evidence="1 2">
    <name type="scientific">Sphingobacterium yanglingense</name>
    <dbReference type="NCBI Taxonomy" id="1437280"/>
    <lineage>
        <taxon>Bacteria</taxon>
        <taxon>Pseudomonadati</taxon>
        <taxon>Bacteroidota</taxon>
        <taxon>Sphingobacteriia</taxon>
        <taxon>Sphingobacteriales</taxon>
        <taxon>Sphingobacteriaceae</taxon>
        <taxon>Sphingobacterium</taxon>
    </lineage>
</organism>
<comment type="caution">
    <text evidence="1">The sequence shown here is derived from an EMBL/GenBank/DDBJ whole genome shotgun (WGS) entry which is preliminary data.</text>
</comment>
<accession>A0A4R6WEU6</accession>
<dbReference type="EMBL" id="SNYV01000013">
    <property type="protein sequence ID" value="TDQ78273.1"/>
    <property type="molecule type" value="Genomic_DNA"/>
</dbReference>
<keyword evidence="2" id="KW-1185">Reference proteome</keyword>
<gene>
    <name evidence="1" type="ORF">CLV99_2253</name>
</gene>
<dbReference type="Proteomes" id="UP000295292">
    <property type="component" value="Unassembled WGS sequence"/>
</dbReference>
<dbReference type="OrthoDB" id="706665at2"/>
<evidence type="ECO:0000313" key="2">
    <source>
        <dbReference type="Proteomes" id="UP000295292"/>
    </source>
</evidence>
<reference evidence="1 2" key="1">
    <citation type="submission" date="2019-03" db="EMBL/GenBank/DDBJ databases">
        <title>Genomic Encyclopedia of Archaeal and Bacterial Type Strains, Phase II (KMG-II): from individual species to whole genera.</title>
        <authorList>
            <person name="Goeker M."/>
        </authorList>
    </citation>
    <scope>NUCLEOTIDE SEQUENCE [LARGE SCALE GENOMIC DNA]</scope>
    <source>
        <strain evidence="1 2">DSM 28353</strain>
    </source>
</reference>
<sequence length="191" mass="22575">MTKTELQTKLTILYQTLFDLDPKENNEMDKNWLNGITPFVNSIPDKNFPFFLLVEEVGDTVEFIINTRTADLFRAESEDLNNDKDFIPQIRVKDHWESFEFDISTLLLTEYVDWLWQQTTDKLEMSISGYGIYVPIKEYWNQFLNPFSYPNKIWIGKEMKSIILLQNESGLLKCLAKDKSTLNEAQRILER</sequence>
<evidence type="ECO:0000313" key="1">
    <source>
        <dbReference type="EMBL" id="TDQ78273.1"/>
    </source>
</evidence>
<protein>
    <submittedName>
        <fullName evidence="1">Uncharacterized protein</fullName>
    </submittedName>
</protein>
<name>A0A4R6WEU6_9SPHI</name>
<dbReference type="RefSeq" id="WP_133584509.1">
    <property type="nucleotide sequence ID" value="NZ_SNYV01000013.1"/>
</dbReference>
<dbReference type="AlphaFoldDB" id="A0A4R6WEU6"/>
<proteinExistence type="predicted"/>